<evidence type="ECO:0000256" key="1">
    <source>
        <dbReference type="ARBA" id="ARBA00022737"/>
    </source>
</evidence>
<evidence type="ECO:0000313" key="7">
    <source>
        <dbReference type="Proteomes" id="UP001522868"/>
    </source>
</evidence>
<evidence type="ECO:0000259" key="4">
    <source>
        <dbReference type="Pfam" id="PF20148"/>
    </source>
</evidence>
<feature type="compositionally biased region" description="Polar residues" evidence="2">
    <location>
        <begin position="474"/>
        <end position="491"/>
    </location>
</feature>
<dbReference type="PANTHER" id="PTHR32305">
    <property type="match status" value="1"/>
</dbReference>
<comment type="caution">
    <text evidence="6">The sequence shown here is derived from an EMBL/GenBank/DDBJ whole genome shotgun (WGS) entry which is preliminary data.</text>
</comment>
<organism evidence="6 7">
    <name type="scientific">Streptomyces lichenis</name>
    <dbReference type="NCBI Taxonomy" id="2306967"/>
    <lineage>
        <taxon>Bacteria</taxon>
        <taxon>Bacillati</taxon>
        <taxon>Actinomycetota</taxon>
        <taxon>Actinomycetes</taxon>
        <taxon>Kitasatosporales</taxon>
        <taxon>Streptomycetaceae</taxon>
        <taxon>Streptomyces</taxon>
    </lineage>
</organism>
<gene>
    <name evidence="6" type="ORF">M1O15_25385</name>
</gene>
<keyword evidence="3" id="KW-0732">Signal</keyword>
<feature type="domain" description="Teneurin-like YD-shell" evidence="5">
    <location>
        <begin position="929"/>
        <end position="1026"/>
    </location>
</feature>
<feature type="compositionally biased region" description="Basic and acidic residues" evidence="2">
    <location>
        <begin position="84"/>
        <end position="97"/>
    </location>
</feature>
<protein>
    <submittedName>
        <fullName evidence="6">DUF6531 domain-containing protein</fullName>
    </submittedName>
</protein>
<feature type="domain" description="DUF6531" evidence="4">
    <location>
        <begin position="144"/>
        <end position="218"/>
    </location>
</feature>
<dbReference type="InterPro" id="IPR050708">
    <property type="entry name" value="T6SS_VgrG/RHS"/>
</dbReference>
<feature type="region of interest" description="Disordered" evidence="2">
    <location>
        <begin position="43"/>
        <end position="118"/>
    </location>
</feature>
<dbReference type="PANTHER" id="PTHR32305:SF15">
    <property type="entry name" value="PROTEIN RHSA-RELATED"/>
    <property type="match status" value="1"/>
</dbReference>
<dbReference type="Pfam" id="PF25023">
    <property type="entry name" value="TEN_YD-shell"/>
    <property type="match status" value="1"/>
</dbReference>
<keyword evidence="1" id="KW-0677">Repeat</keyword>
<dbReference type="NCBIfam" id="TIGR03696">
    <property type="entry name" value="Rhs_assc_core"/>
    <property type="match status" value="1"/>
</dbReference>
<feature type="compositionally biased region" description="Polar residues" evidence="2">
    <location>
        <begin position="1136"/>
        <end position="1146"/>
    </location>
</feature>
<evidence type="ECO:0000256" key="2">
    <source>
        <dbReference type="SAM" id="MobiDB-lite"/>
    </source>
</evidence>
<evidence type="ECO:0000256" key="3">
    <source>
        <dbReference type="SAM" id="SignalP"/>
    </source>
</evidence>
<feature type="region of interest" description="Disordered" evidence="2">
    <location>
        <begin position="474"/>
        <end position="507"/>
    </location>
</feature>
<dbReference type="Gene3D" id="2.180.10.10">
    <property type="entry name" value="RHS repeat-associated core"/>
    <property type="match status" value="2"/>
</dbReference>
<keyword evidence="7" id="KW-1185">Reference proteome</keyword>
<feature type="chain" id="PRO_5047292955" evidence="3">
    <location>
        <begin position="36"/>
        <end position="1146"/>
    </location>
</feature>
<dbReference type="NCBIfam" id="TIGR01643">
    <property type="entry name" value="YD_repeat_2x"/>
    <property type="match status" value="6"/>
</dbReference>
<dbReference type="Proteomes" id="UP001522868">
    <property type="component" value="Unassembled WGS sequence"/>
</dbReference>
<dbReference type="Pfam" id="PF20148">
    <property type="entry name" value="DUF6531"/>
    <property type="match status" value="1"/>
</dbReference>
<accession>A0ABT0IH58</accession>
<dbReference type="InterPro" id="IPR056823">
    <property type="entry name" value="TEN-like_YD-shell"/>
</dbReference>
<reference evidence="6 7" key="1">
    <citation type="submission" date="2022-04" db="EMBL/GenBank/DDBJ databases">
        <title>Streptomyces sp. nov. LCR6-01 isolated from Lichen of Dirinaria sp.</title>
        <authorList>
            <person name="Kanchanasin P."/>
            <person name="Tanasupawat S."/>
            <person name="Phongsopitanun W."/>
        </authorList>
    </citation>
    <scope>NUCLEOTIDE SEQUENCE [LARGE SCALE GENOMIC DNA]</scope>
    <source>
        <strain evidence="6 7">LCR6-01</strain>
    </source>
</reference>
<dbReference type="InterPro" id="IPR022385">
    <property type="entry name" value="Rhs_assc_core"/>
</dbReference>
<evidence type="ECO:0000259" key="5">
    <source>
        <dbReference type="Pfam" id="PF25023"/>
    </source>
</evidence>
<dbReference type="InterPro" id="IPR031325">
    <property type="entry name" value="RHS_repeat"/>
</dbReference>
<proteinExistence type="predicted"/>
<feature type="compositionally biased region" description="Low complexity" evidence="2">
    <location>
        <begin position="69"/>
        <end position="83"/>
    </location>
</feature>
<sequence>MSPIRTPGSPGRPTAHRSGRLLAALLGALALCATAVPIAAAEPSPPPAPGGSHWGDHGRAAMPPVRAGSTTPPRSLPSAAPSAAERDWRQRALERLRTGRVRPAPRSGDGGDSRTAAYVPRGQGQVPWHRIADFRVTDALVARVDYSTGNLMLAATDVDLAGVGTRLQLTRTYNSFDAPVGQVSRPWWLGWERSLDLSGSAGPHAVVHHDQTGSTVEFTRQADGGYTTPAGYSLDLKKNADGTHTLTERGSGAADTYDAAGRLTKVSDRNGGTTTVTAHTTSAGGAAGFKLTETRSGRWIDLTHPTATRWEAKDHTGRTAVYELSADHGNLTRTTDTAGKSVGYAYDGDGRLTRLTTSEGRSTAFTYDAADRVTSVRRYAESGGGTGPTHRYAYSAAGALEAGTTTVTDPLGHATRYEHNADGEVTKAIDPLNHVRAATYLNRLLQTATDAMGTGNGGPGANVTTYGWDARNNPTSAKLPTGATASGSWQTVAGAERPTSTTSADGQKTEFAYDAAGNTLSVSTPGSGGGTRTFAYNEASPRCGGFQGQTCTATDGNGKKTEFRYDAQGNLESATPPAPLGRTTYTYDSLGRTATVTDGRGVKATYSYDKRDRVVKVDTSGGGAAVIYAYDGDGNLTTRTDTTGTQRYQFDALSRETVRTLQDGSQTILAYTADGNVETYKDPGGTTAYAWDAADRLLKLTDPRGKHTTYSYDDNDRRTATTYPGGTVQQQTLDASGRPTAIKAIAPSGVILSHLAYEYGYVSGQQSLDGVKIRARSDRLAKSRTTFGYNDAGRLALAAETGQDGVRTTWQFCYDAAGNRTSEGSSPGCPAKGAAYSYNDASQLTARNGVTTGWSYDKAGNETAAAPAADLPRTAEQYTDHNQLKDLTSAGTRYTAQYASTDSSERTRLGSTAFHHGPLGLSGQTTGGKDTEFIREPRGTLASVTTGGRGYYYLTDALGSVIAVVDESGNKVNSYAYTPTGLPRAGTAEQVPQPYRFAGGYRDPSGLYHLGARYYDPQLGRFTQLDPAGKETNPYLYADGDPMNRIDPHGTFSGNIGVEVCFVLCVGGGATGDSSGNESGYLTFGLGSPGASVDVGLSSGDVQSGWSGEVSCGLGPVSGTVSTEGDVGVESGGTTGKCSGSAQYTF</sequence>
<feature type="signal peptide" evidence="3">
    <location>
        <begin position="1"/>
        <end position="35"/>
    </location>
</feature>
<evidence type="ECO:0000313" key="6">
    <source>
        <dbReference type="EMBL" id="MCK8680669.1"/>
    </source>
</evidence>
<name>A0ABT0IH58_9ACTN</name>
<dbReference type="InterPro" id="IPR006530">
    <property type="entry name" value="YD"/>
</dbReference>
<dbReference type="EMBL" id="JALPTH010000029">
    <property type="protein sequence ID" value="MCK8680669.1"/>
    <property type="molecule type" value="Genomic_DNA"/>
</dbReference>
<dbReference type="Pfam" id="PF05593">
    <property type="entry name" value="RHS_repeat"/>
    <property type="match status" value="5"/>
</dbReference>
<dbReference type="InterPro" id="IPR045351">
    <property type="entry name" value="DUF6531"/>
</dbReference>
<feature type="region of interest" description="Disordered" evidence="2">
    <location>
        <begin position="1122"/>
        <end position="1146"/>
    </location>
</feature>